<proteinExistence type="predicted"/>
<dbReference type="GO" id="GO:0005886">
    <property type="term" value="C:plasma membrane"/>
    <property type="evidence" value="ECO:0007669"/>
    <property type="project" value="UniProtKB-SubCell"/>
</dbReference>
<comment type="subcellular location">
    <subcellularLocation>
        <location evidence="1">Cell membrane</location>
        <topology evidence="1">Multi-pass membrane protein</topology>
    </subcellularLocation>
</comment>
<dbReference type="Proteomes" id="UP000068447">
    <property type="component" value="Chromosome"/>
</dbReference>
<sequence>MLADFHPYWLEFITIASVHLLAVASPGPDFAIVVRHSIRFGRRAAIVTSLGVGTAILLHVAYSMLGIGLLIQTTPWLFTALSYLAAIYLGYLGIMALRSRLQQAEPGVNQKGAEGTALSDKKAFVVGFVTNGLNPKATLFFLSLFAVAISAQTPIQIKLFYGAYLALATALWFVSLSFLLSTPRIRQFLTQQGYWFDRLMGVLLIALALRLIFPGEG</sequence>
<evidence type="ECO:0000313" key="8">
    <source>
        <dbReference type="Proteomes" id="UP000068447"/>
    </source>
</evidence>
<evidence type="ECO:0000256" key="6">
    <source>
        <dbReference type="SAM" id="Phobius"/>
    </source>
</evidence>
<dbReference type="KEGG" id="lal:AT746_09710"/>
<dbReference type="RefSeq" id="WP_062479765.1">
    <property type="nucleotide sequence ID" value="NZ_CP013650.1"/>
</dbReference>
<keyword evidence="5 6" id="KW-0472">Membrane</keyword>
<feature type="transmembrane region" description="Helical" evidence="6">
    <location>
        <begin position="194"/>
        <end position="213"/>
    </location>
</feature>
<protein>
    <submittedName>
        <fullName evidence="7">Lysine transporter LysE</fullName>
    </submittedName>
</protein>
<dbReference type="PANTHER" id="PTHR30086:SF21">
    <property type="entry name" value="TRANSPORT PROTEIN"/>
    <property type="match status" value="1"/>
</dbReference>
<keyword evidence="8" id="KW-1185">Reference proteome</keyword>
<evidence type="ECO:0000256" key="4">
    <source>
        <dbReference type="ARBA" id="ARBA00022989"/>
    </source>
</evidence>
<keyword evidence="4 6" id="KW-1133">Transmembrane helix</keyword>
<dbReference type="InterPro" id="IPR001123">
    <property type="entry name" value="LeuE-type"/>
</dbReference>
<accession>A0A0U2PGD9</accession>
<feature type="transmembrane region" description="Helical" evidence="6">
    <location>
        <begin position="161"/>
        <end position="182"/>
    </location>
</feature>
<feature type="transmembrane region" description="Helical" evidence="6">
    <location>
        <begin position="137"/>
        <end position="155"/>
    </location>
</feature>
<evidence type="ECO:0000256" key="1">
    <source>
        <dbReference type="ARBA" id="ARBA00004651"/>
    </source>
</evidence>
<dbReference type="PIRSF" id="PIRSF006324">
    <property type="entry name" value="LeuE"/>
    <property type="match status" value="1"/>
</dbReference>
<feature type="transmembrane region" description="Helical" evidence="6">
    <location>
        <begin position="12"/>
        <end position="34"/>
    </location>
</feature>
<dbReference type="Pfam" id="PF01810">
    <property type="entry name" value="LysE"/>
    <property type="match status" value="1"/>
</dbReference>
<organism evidence="7 8">
    <name type="scientific">Lacimicrobium alkaliphilum</name>
    <dbReference type="NCBI Taxonomy" id="1526571"/>
    <lineage>
        <taxon>Bacteria</taxon>
        <taxon>Pseudomonadati</taxon>
        <taxon>Pseudomonadota</taxon>
        <taxon>Gammaproteobacteria</taxon>
        <taxon>Alteromonadales</taxon>
        <taxon>Alteromonadaceae</taxon>
        <taxon>Lacimicrobium</taxon>
    </lineage>
</organism>
<dbReference type="STRING" id="1526571.AT746_09710"/>
<dbReference type="OrthoDB" id="581870at2"/>
<evidence type="ECO:0000256" key="2">
    <source>
        <dbReference type="ARBA" id="ARBA00022475"/>
    </source>
</evidence>
<evidence type="ECO:0000313" key="7">
    <source>
        <dbReference type="EMBL" id="ALS98509.1"/>
    </source>
</evidence>
<dbReference type="EMBL" id="CP013650">
    <property type="protein sequence ID" value="ALS98509.1"/>
    <property type="molecule type" value="Genomic_DNA"/>
</dbReference>
<dbReference type="GO" id="GO:0015171">
    <property type="term" value="F:amino acid transmembrane transporter activity"/>
    <property type="evidence" value="ECO:0007669"/>
    <property type="project" value="TreeGrafter"/>
</dbReference>
<dbReference type="PANTHER" id="PTHR30086">
    <property type="entry name" value="ARGININE EXPORTER PROTEIN ARGO"/>
    <property type="match status" value="1"/>
</dbReference>
<name>A0A0U2PGD9_9ALTE</name>
<reference evidence="7 8" key="1">
    <citation type="submission" date="2015-12" db="EMBL/GenBank/DDBJ databases">
        <title>Complete genome of Lacimicrobium alkaliphilum KCTC 32984.</title>
        <authorList>
            <person name="Kim S.-G."/>
            <person name="Lee Y.-J."/>
        </authorList>
    </citation>
    <scope>NUCLEOTIDE SEQUENCE [LARGE SCALE GENOMIC DNA]</scope>
    <source>
        <strain evidence="7 8">YelD216</strain>
    </source>
</reference>
<gene>
    <name evidence="7" type="ORF">AT746_09710</name>
</gene>
<keyword evidence="2" id="KW-1003">Cell membrane</keyword>
<evidence type="ECO:0000256" key="5">
    <source>
        <dbReference type="ARBA" id="ARBA00023136"/>
    </source>
</evidence>
<evidence type="ECO:0000256" key="3">
    <source>
        <dbReference type="ARBA" id="ARBA00022692"/>
    </source>
</evidence>
<keyword evidence="3 6" id="KW-0812">Transmembrane</keyword>
<feature type="transmembrane region" description="Helical" evidence="6">
    <location>
        <begin position="46"/>
        <end position="71"/>
    </location>
</feature>
<feature type="transmembrane region" description="Helical" evidence="6">
    <location>
        <begin position="77"/>
        <end position="97"/>
    </location>
</feature>
<dbReference type="AlphaFoldDB" id="A0A0U2PGD9"/>